<sequence>MTDTPVRYRPHHFLCSLGFQGKGYSDGFVANMSDIIDGRLRAPGGDDIEIEVVGAADDICGPCPKRRGQLCESQAKITTLDTRHARALGLFTGTRLTWGEAKRRIVKRVPPGALASLCAGCQWLELGLCERALSDLHAEAAD</sequence>
<organism evidence="1 3">
    <name type="scientific">Roseovarius indicus</name>
    <dbReference type="NCBI Taxonomy" id="540747"/>
    <lineage>
        <taxon>Bacteria</taxon>
        <taxon>Pseudomonadati</taxon>
        <taxon>Pseudomonadota</taxon>
        <taxon>Alphaproteobacteria</taxon>
        <taxon>Rhodobacterales</taxon>
        <taxon>Roseobacteraceae</taxon>
        <taxon>Roseovarius</taxon>
    </lineage>
</organism>
<keyword evidence="3" id="KW-1185">Reference proteome</keyword>
<proteinExistence type="predicted"/>
<evidence type="ECO:0000313" key="4">
    <source>
        <dbReference type="Proteomes" id="UP000325785"/>
    </source>
</evidence>
<dbReference type="KEGG" id="rid:RIdsm_02397"/>
<dbReference type="Proteomes" id="UP000325785">
    <property type="component" value="Chromosome"/>
</dbReference>
<dbReference type="STRING" id="540747.SAMN04488031_101945"/>
<dbReference type="OrthoDB" id="6195504at2"/>
<evidence type="ECO:0000313" key="3">
    <source>
        <dbReference type="Proteomes" id="UP000051401"/>
    </source>
</evidence>
<dbReference type="EMBL" id="CP031598">
    <property type="protein sequence ID" value="QEW26597.1"/>
    <property type="molecule type" value="Genomic_DNA"/>
</dbReference>
<reference evidence="2 4" key="2">
    <citation type="submission" date="2018-08" db="EMBL/GenBank/DDBJ databases">
        <title>Genetic Globetrotter - A new plasmid hitch-hiking vast phylogenetic and geographic distances.</title>
        <authorList>
            <person name="Vollmers J."/>
            <person name="Petersen J."/>
        </authorList>
    </citation>
    <scope>NUCLEOTIDE SEQUENCE [LARGE SCALE GENOMIC DNA]</scope>
    <source>
        <strain evidence="2 4">DSM 26383</strain>
    </source>
</reference>
<reference evidence="1 3" key="1">
    <citation type="submission" date="2015-04" db="EMBL/GenBank/DDBJ databases">
        <title>The draft genome sequence of Roseovarius indicus B108T.</title>
        <authorList>
            <person name="Li G."/>
            <person name="Lai Q."/>
            <person name="Shao Z."/>
            <person name="Yan P."/>
        </authorList>
    </citation>
    <scope>NUCLEOTIDE SEQUENCE [LARGE SCALE GENOMIC DNA]</scope>
    <source>
        <strain evidence="1 3">B108</strain>
    </source>
</reference>
<dbReference type="AlphaFoldDB" id="A0A0T5P7W3"/>
<dbReference type="Proteomes" id="UP000051401">
    <property type="component" value="Unassembled WGS sequence"/>
</dbReference>
<evidence type="ECO:0000313" key="1">
    <source>
        <dbReference type="EMBL" id="KRS17415.1"/>
    </source>
</evidence>
<dbReference type="RefSeq" id="WP_057816580.1">
    <property type="nucleotide sequence ID" value="NZ_CAXRJZ010000125.1"/>
</dbReference>
<evidence type="ECO:0008006" key="5">
    <source>
        <dbReference type="Google" id="ProtNLM"/>
    </source>
</evidence>
<dbReference type="PATRIC" id="fig|540747.5.peg.5642"/>
<gene>
    <name evidence="2" type="ORF">RIdsm_02397</name>
    <name evidence="1" type="ORF">XM52_13035</name>
</gene>
<dbReference type="InterPro" id="IPR009702">
    <property type="entry name" value="DUF1284"/>
</dbReference>
<protein>
    <recommendedName>
        <fullName evidence="5">DUF1284 domain-containing protein</fullName>
    </recommendedName>
</protein>
<dbReference type="EMBL" id="LAXI01000007">
    <property type="protein sequence ID" value="KRS17415.1"/>
    <property type="molecule type" value="Genomic_DNA"/>
</dbReference>
<dbReference type="Pfam" id="PF06935">
    <property type="entry name" value="DUF1284"/>
    <property type="match status" value="1"/>
</dbReference>
<name>A0A0T5P7W3_9RHOB</name>
<evidence type="ECO:0000313" key="2">
    <source>
        <dbReference type="EMBL" id="QEW26597.1"/>
    </source>
</evidence>
<accession>A0A0T5P7W3</accession>